<dbReference type="GO" id="GO:0080120">
    <property type="term" value="P:CAAX-box protein maturation"/>
    <property type="evidence" value="ECO:0007669"/>
    <property type="project" value="UniProtKB-ARBA"/>
</dbReference>
<keyword evidence="3" id="KW-0645">Protease</keyword>
<dbReference type="PANTHER" id="PTHR36435">
    <property type="entry name" value="SLR1288 PROTEIN"/>
    <property type="match status" value="1"/>
</dbReference>
<reference evidence="3 4" key="1">
    <citation type="submission" date="2017-06" db="EMBL/GenBank/DDBJ databases">
        <authorList>
            <consortium name="Pathogen Informatics"/>
        </authorList>
    </citation>
    <scope>NUCLEOTIDE SEQUENCE [LARGE SCALE GENOMIC DNA]</scope>
    <source>
        <strain evidence="3 4">NCTC13490</strain>
    </source>
</reference>
<feature type="transmembrane region" description="Helical" evidence="1">
    <location>
        <begin position="91"/>
        <end position="112"/>
    </location>
</feature>
<dbReference type="InterPro" id="IPR003675">
    <property type="entry name" value="Rce1/LyrA-like_dom"/>
</dbReference>
<dbReference type="GO" id="GO:0004175">
    <property type="term" value="F:endopeptidase activity"/>
    <property type="evidence" value="ECO:0007669"/>
    <property type="project" value="UniProtKB-ARBA"/>
</dbReference>
<keyword evidence="4" id="KW-1185">Reference proteome</keyword>
<feature type="transmembrane region" description="Helical" evidence="1">
    <location>
        <begin position="244"/>
        <end position="264"/>
    </location>
</feature>
<sequence length="274" mass="31309">MNSKFPKYIFDWKGFLALFAGAIVPATAVSFINVVAMMFLKENFQYEDFYLMLLNAVMWVGAILGFDLLVCRPQTGKKLNFNFSTKNVSTYFFIFPLMLGMMFIAEFITGKIPVKGPFFGPMYEWFSKMMEQMTNDFSVMFIMAVVMAPIFEEIVFRGILQKGLINKGWKPAKAIWVSAAVFGLVHGNPWQFVGAVLLGYVLGLVYHRTKSLLMPILLHAFNNGISTILLFYGKTESFSDFFGIPDYSILIIGIVLFAFFYYLFTQKYEIAHAE</sequence>
<dbReference type="KEGG" id="ctak:4412677_00221"/>
<feature type="transmembrane region" description="Helical" evidence="1">
    <location>
        <begin position="49"/>
        <end position="70"/>
    </location>
</feature>
<evidence type="ECO:0000256" key="1">
    <source>
        <dbReference type="SAM" id="Phobius"/>
    </source>
</evidence>
<dbReference type="GO" id="GO:0006508">
    <property type="term" value="P:proteolysis"/>
    <property type="evidence" value="ECO:0007669"/>
    <property type="project" value="UniProtKB-KW"/>
</dbReference>
<dbReference type="Proteomes" id="UP000215196">
    <property type="component" value="Chromosome 1"/>
</dbReference>
<proteinExistence type="predicted"/>
<name>A0A239WH42_9FLAO</name>
<feature type="transmembrane region" description="Helical" evidence="1">
    <location>
        <begin position="176"/>
        <end position="206"/>
    </location>
</feature>
<feature type="transmembrane region" description="Helical" evidence="1">
    <location>
        <begin position="212"/>
        <end position="232"/>
    </location>
</feature>
<dbReference type="RefSeq" id="WP_095069576.1">
    <property type="nucleotide sequence ID" value="NZ_LT906465.1"/>
</dbReference>
<evidence type="ECO:0000313" key="4">
    <source>
        <dbReference type="Proteomes" id="UP000215196"/>
    </source>
</evidence>
<keyword evidence="1" id="KW-0812">Transmembrane</keyword>
<organism evidence="3 4">
    <name type="scientific">Chryseobacterium taklimakanense</name>
    <dbReference type="NCBI Taxonomy" id="536441"/>
    <lineage>
        <taxon>Bacteria</taxon>
        <taxon>Pseudomonadati</taxon>
        <taxon>Bacteroidota</taxon>
        <taxon>Flavobacteriia</taxon>
        <taxon>Flavobacteriales</taxon>
        <taxon>Weeksellaceae</taxon>
        <taxon>Chryseobacterium group</taxon>
        <taxon>Chryseobacterium</taxon>
    </lineage>
</organism>
<dbReference type="Pfam" id="PF02517">
    <property type="entry name" value="Rce1-like"/>
    <property type="match status" value="1"/>
</dbReference>
<keyword evidence="1" id="KW-1133">Transmembrane helix</keyword>
<evidence type="ECO:0000259" key="2">
    <source>
        <dbReference type="Pfam" id="PF02517"/>
    </source>
</evidence>
<evidence type="ECO:0000313" key="3">
    <source>
        <dbReference type="EMBL" id="SNV33426.1"/>
    </source>
</evidence>
<gene>
    <name evidence="3" type="ORF">SAMEA4412677_00221</name>
</gene>
<feature type="transmembrane region" description="Helical" evidence="1">
    <location>
        <begin position="137"/>
        <end position="156"/>
    </location>
</feature>
<keyword evidence="1" id="KW-0472">Membrane</keyword>
<accession>A0A239WH42</accession>
<dbReference type="InterPro" id="IPR052710">
    <property type="entry name" value="CAAX_protease"/>
</dbReference>
<dbReference type="EMBL" id="LT906465">
    <property type="protein sequence ID" value="SNV33426.1"/>
    <property type="molecule type" value="Genomic_DNA"/>
</dbReference>
<protein>
    <submittedName>
        <fullName evidence="3">Exosortase E/protease, VPEID-CTERM system</fullName>
    </submittedName>
</protein>
<feature type="transmembrane region" description="Helical" evidence="1">
    <location>
        <begin position="12"/>
        <end position="37"/>
    </location>
</feature>
<keyword evidence="3" id="KW-0378">Hydrolase</keyword>
<dbReference type="AlphaFoldDB" id="A0A239WH42"/>
<feature type="domain" description="CAAX prenyl protease 2/Lysostaphin resistance protein A-like" evidence="2">
    <location>
        <begin position="137"/>
        <end position="224"/>
    </location>
</feature>
<dbReference type="PANTHER" id="PTHR36435:SF1">
    <property type="entry name" value="CAAX AMINO TERMINAL PROTEASE FAMILY PROTEIN"/>
    <property type="match status" value="1"/>
</dbReference>